<dbReference type="PANTHER" id="PTHR14387:SF0">
    <property type="entry name" value="DUF2428 DOMAIN-CONTAINING PROTEIN"/>
    <property type="match status" value="1"/>
</dbReference>
<keyword evidence="2" id="KW-0819">tRNA processing</keyword>
<dbReference type="Proteomes" id="UP000765509">
    <property type="component" value="Unassembled WGS sequence"/>
</dbReference>
<evidence type="ECO:0000313" key="6">
    <source>
        <dbReference type="EMBL" id="MBW0485094.1"/>
    </source>
</evidence>
<organism evidence="6 7">
    <name type="scientific">Austropuccinia psidii MF-1</name>
    <dbReference type="NCBI Taxonomy" id="1389203"/>
    <lineage>
        <taxon>Eukaryota</taxon>
        <taxon>Fungi</taxon>
        <taxon>Dikarya</taxon>
        <taxon>Basidiomycota</taxon>
        <taxon>Pucciniomycotina</taxon>
        <taxon>Pucciniomycetes</taxon>
        <taxon>Pucciniales</taxon>
        <taxon>Sphaerophragmiaceae</taxon>
        <taxon>Austropuccinia</taxon>
    </lineage>
</organism>
<evidence type="ECO:0000313" key="7">
    <source>
        <dbReference type="Proteomes" id="UP000765509"/>
    </source>
</evidence>
<accession>A0A9Q3H010</accession>
<sequence length="1661" mass="185338">MPGSNTSPISSRVGLTTLTAATGPTSTVVVMKSITLEKLNTLRDQVACSFDAKTRRTRVGVADASVDGDKVASVKLEQSDDLNRLVCPALDALLNGQVIPTGEPEASEQEILESSSDKTQQIVSALELINLVFRKLKSSRRVDSKTDPNLNPFCFSCQVEESIGKAIWLHWNSAPGISYKVKATLRNLVEYLGARYVCYHSLPVIHFFLQSIKQSVLLEKRSISILSFILPLLTVEDTLHASSVPVPNPTEFLRILLSALSDFKLASAAGLLAVYWICKVEGWDLEEPLKTRDHSSPRADWISVTLPILLAPEERRRQHLCQHFLALLFKRRPGCFCELSQELRGMNTCQGDSLAPSVVSLEWLSGVIALARANPRRHEVAKLSIKDNNDSELLITPGLLKICLSHPSVSLRSSALAILCQSPAISSPVPFEHLDLLYAFFRWNFGEVKAELKQEIFSNLSSLVIRLRESACVSSKRLSELKVKESTFFFAPGESHAATSHCNHEQRTDLQTLMEKHKTYLQAVKSFMIKLVTLCQINLTISSPYRNQIASLRYIKVLLDSGIDQSYKPMLSEKKPVPIARFPFGINITDSPFIKALVIGLTSTYMDIREAAFMLLQNSSVLESTLQPDIKLNGQVLSYAVQCLNSKRASQTCTATLLLRLILEKQVIGGSYKVPPPLLPRHLPELGSITPLAIFFIGRLEKLEEKIHAAEVDLMMACESQSAQGSLLIISELFKSLSPAMISSLVSSSHLSDILKKTWQLVNRVWQFSALVLCHSTSNEGDSQVADDNSVPDHEEARACELLLEDEEDGMSDDESPLQENDQLAAGPRHKIILSVCWRSMKEASALLTQAVRLSIKAKEQIGFINPDSLFSVEDLKEIGQMFQRWLLEIRHRGAFTAIHRAYSALCEELCRISKSPQASSTSRLPALWLESHIAVITSRKLSTTRRSAGLPFCILSTCQALCIYDPKQLLSSLNRILDLSEKTDSSPESQVHILNTLKILFTDSKVSGKITSLLIERSYKFAIQSFVSCDWRVRNGALILFSGLTTRVFAARPLASTRSHAVLCKRETVMDFFRRLPTLHHILLVELRRSIDAGLHKISDTQSQSPMFAVLSLIALLQNPNQAGAAKDFRPLVQECLDSKVAKIRSISAEAMTGLVSCEEIPSLICELLTEAAGLCSYNRAHGLLLLTKSLIEMPDLLSAYEKSTIRAVLPLPATVFLYSASRPLFCQSTFLDILQGLEKRFDIVLDSVCKPLPSLILQDFQNLQRVRAPALDSYKAKVIRNLLSKDLNKSTLVMLLSNDSASTRLLALEFLQGFASEEIANDIEIMQVILQIARNHSESTIMKLSSLEFISKGFSCFTTSQWSIEKILSDSEATHILPIRNSLLIIAAINIVNTVHLQDDHSFLNTWANKFLAQAVSCAHEDQDTETRLSAAKALSVFSKVYVLLSLNDSINFLDLAMTLIQDDDDEVRSVLVEGLVNVREIVDGIPMVEAAVLEQLVKLAIEMSLDFPFKRLMKAKVIEADLKRLHKPSQLLFAKERPNLFRDDLIEYDFLQKLARENLSTIGLESMQIPVEELNTFNMLLFTLTSQDFNYPENLLDATKQNNLISQKAWQDLALRVIVAADVLQKLYNYHLKHNELIAVESLKRRSTCLSLNIVNEY</sequence>
<dbReference type="InterPro" id="IPR056842">
    <property type="entry name" value="THADA-like_TPR_C"/>
</dbReference>
<dbReference type="GO" id="GO:0005829">
    <property type="term" value="C:cytosol"/>
    <property type="evidence" value="ECO:0007669"/>
    <property type="project" value="TreeGrafter"/>
</dbReference>
<dbReference type="Pfam" id="PF25150">
    <property type="entry name" value="TPR_Trm732"/>
    <property type="match status" value="1"/>
</dbReference>
<dbReference type="OrthoDB" id="734129at2759"/>
<evidence type="ECO:0000259" key="3">
    <source>
        <dbReference type="Pfam" id="PF10350"/>
    </source>
</evidence>
<keyword evidence="7" id="KW-1185">Reference proteome</keyword>
<comment type="similarity">
    <text evidence="1">Belongs to the THADA family.</text>
</comment>
<dbReference type="GO" id="GO:0030488">
    <property type="term" value="P:tRNA methylation"/>
    <property type="evidence" value="ECO:0007669"/>
    <property type="project" value="TreeGrafter"/>
</dbReference>
<dbReference type="InterPro" id="IPR051954">
    <property type="entry name" value="tRNA_methyltransferase_THADA"/>
</dbReference>
<dbReference type="EMBL" id="AVOT02008001">
    <property type="protein sequence ID" value="MBW0485094.1"/>
    <property type="molecule type" value="Genomic_DNA"/>
</dbReference>
<feature type="domain" description="tRNA (32-2'-O)-methyltransferase regulator THADA-like TPR repeats region" evidence="4">
    <location>
        <begin position="301"/>
        <end position="610"/>
    </location>
</feature>
<comment type="caution">
    <text evidence="6">The sequence shown here is derived from an EMBL/GenBank/DDBJ whole genome shotgun (WGS) entry which is preliminary data.</text>
</comment>
<evidence type="ECO:0000259" key="4">
    <source>
        <dbReference type="Pfam" id="PF25150"/>
    </source>
</evidence>
<dbReference type="SUPFAM" id="SSF48371">
    <property type="entry name" value="ARM repeat"/>
    <property type="match status" value="1"/>
</dbReference>
<evidence type="ECO:0000256" key="2">
    <source>
        <dbReference type="ARBA" id="ARBA00022694"/>
    </source>
</evidence>
<feature type="domain" description="DUF2428" evidence="3">
    <location>
        <begin position="754"/>
        <end position="1032"/>
    </location>
</feature>
<dbReference type="Pfam" id="PF10350">
    <property type="entry name" value="DUF2428"/>
    <property type="match status" value="1"/>
</dbReference>
<dbReference type="Pfam" id="PF25151">
    <property type="entry name" value="TPR_Trm732_C"/>
    <property type="match status" value="1"/>
</dbReference>
<evidence type="ECO:0000256" key="1">
    <source>
        <dbReference type="ARBA" id="ARBA00010409"/>
    </source>
</evidence>
<proteinExistence type="inferred from homology"/>
<gene>
    <name evidence="6" type="ORF">O181_024809</name>
</gene>
<name>A0A9Q3H010_9BASI</name>
<dbReference type="InterPro" id="IPR019442">
    <property type="entry name" value="THADA/TRM732_DUF2428"/>
</dbReference>
<reference evidence="6" key="1">
    <citation type="submission" date="2021-03" db="EMBL/GenBank/DDBJ databases">
        <title>Draft genome sequence of rust myrtle Austropuccinia psidii MF-1, a brazilian biotype.</title>
        <authorList>
            <person name="Quecine M.C."/>
            <person name="Pachon D.M.R."/>
            <person name="Bonatelli M.L."/>
            <person name="Correr F.H."/>
            <person name="Franceschini L.M."/>
            <person name="Leite T.F."/>
            <person name="Margarido G.R.A."/>
            <person name="Almeida C.A."/>
            <person name="Ferrarezi J.A."/>
            <person name="Labate C.A."/>
        </authorList>
    </citation>
    <scope>NUCLEOTIDE SEQUENCE</scope>
    <source>
        <strain evidence="6">MF-1</strain>
    </source>
</reference>
<dbReference type="PANTHER" id="PTHR14387">
    <property type="entry name" value="THADA/DEATH RECEPTOR INTERACTING PROTEIN"/>
    <property type="match status" value="1"/>
</dbReference>
<dbReference type="InterPro" id="IPR016024">
    <property type="entry name" value="ARM-type_fold"/>
</dbReference>
<protein>
    <recommendedName>
        <fullName evidence="8">DUF2428 domain-containing protein</fullName>
    </recommendedName>
</protein>
<evidence type="ECO:0008006" key="8">
    <source>
        <dbReference type="Google" id="ProtNLM"/>
    </source>
</evidence>
<feature type="domain" description="tRNA (32-2'-O)-methyltransferase regulator THADA-like C-terminal TPR repeats region" evidence="5">
    <location>
        <begin position="1035"/>
        <end position="1191"/>
    </location>
</feature>
<dbReference type="InterPro" id="IPR056843">
    <property type="entry name" value="THADA-like_TPR"/>
</dbReference>
<evidence type="ECO:0000259" key="5">
    <source>
        <dbReference type="Pfam" id="PF25151"/>
    </source>
</evidence>